<dbReference type="InterPro" id="IPR011659">
    <property type="entry name" value="WD40"/>
</dbReference>
<proteinExistence type="inferred from homology"/>
<dbReference type="SUPFAM" id="SSF49899">
    <property type="entry name" value="Concanavalin A-like lectins/glucanases"/>
    <property type="match status" value="1"/>
</dbReference>
<evidence type="ECO:0000313" key="6">
    <source>
        <dbReference type="Proteomes" id="UP001174909"/>
    </source>
</evidence>
<dbReference type="PANTHER" id="PTHR36842">
    <property type="entry name" value="PROTEIN TOLB HOMOLOG"/>
    <property type="match status" value="1"/>
</dbReference>
<evidence type="ECO:0000256" key="2">
    <source>
        <dbReference type="ARBA" id="ARBA00022729"/>
    </source>
</evidence>
<dbReference type="PANTHER" id="PTHR36842:SF1">
    <property type="entry name" value="PROTEIN TOLB"/>
    <property type="match status" value="1"/>
</dbReference>
<comment type="similarity">
    <text evidence="1">Belongs to the TolB family.</text>
</comment>
<keyword evidence="6" id="KW-1185">Reference proteome</keyword>
<accession>A0AA35W730</accession>
<evidence type="ECO:0000256" key="3">
    <source>
        <dbReference type="ARBA" id="ARBA00023157"/>
    </source>
</evidence>
<dbReference type="SUPFAM" id="SSF69304">
    <property type="entry name" value="Tricorn protease N-terminal domain"/>
    <property type="match status" value="1"/>
</dbReference>
<keyword evidence="3" id="KW-1015">Disulfide bond</keyword>
<dbReference type="InterPro" id="IPR006558">
    <property type="entry name" value="LamG-like"/>
</dbReference>
<evidence type="ECO:0000256" key="1">
    <source>
        <dbReference type="ARBA" id="ARBA00009820"/>
    </source>
</evidence>
<keyword evidence="2" id="KW-0732">Signal</keyword>
<sequence length="530" mass="58167">MPLDEGSGTATQDLSANGFEGEVMGGATWIDGQFGKALQFAAAADHVVVEDDTAFHIEGAITQAAWVQLDKLPSAHAIICGTRASGATRHIGFGFGMNPANGIKIWTNGAAGGFKDINDNETALETGKWYYLAYTHTDDSNGLVEIYLDGEVTHSEESGNPVAPAANTSAVTIGTWGGEAWTGSVDEVRLWNRALSADEIKASMNQDAESFLTPVEPQGKLATSWANIKSNSALCQPHPPVTIAFASDVSGDWEIYLTDTTGKRPVNLTHNPAADYYPTWAPDGAQIAFFSRRDGNHEIYVMQADGTNQRRLTHHPATDKAPAWAPDGKRLAFTSNRDGHFNIYLLHLDNGEVTHLTDNPFQDEVPSWAPDGNTLVFHSKRELNWDIYVIDVDSRVEQRLTHQPLMDIYPAWSPDGTQIVYAAMHREVELADFDLYIMDAIDGGNKQALTDTPTDEAVPAWSPNGKTLAFQFEKDGRWVIHLMHADGSERRELIDNGAWAAQPKWFSNSDVLPIEPSTLQIQQWGKIRVP</sequence>
<dbReference type="Proteomes" id="UP001174909">
    <property type="component" value="Unassembled WGS sequence"/>
</dbReference>
<name>A0AA35W730_GEOBA</name>
<dbReference type="InterPro" id="IPR011042">
    <property type="entry name" value="6-blade_b-propeller_TolB-like"/>
</dbReference>
<comment type="caution">
    <text evidence="5">The sequence shown here is derived from an EMBL/GenBank/DDBJ whole genome shotgun (WGS) entry which is preliminary data.</text>
</comment>
<organism evidence="5 6">
    <name type="scientific">Geodia barretti</name>
    <name type="common">Barrett's horny sponge</name>
    <dbReference type="NCBI Taxonomy" id="519541"/>
    <lineage>
        <taxon>Eukaryota</taxon>
        <taxon>Metazoa</taxon>
        <taxon>Porifera</taxon>
        <taxon>Demospongiae</taxon>
        <taxon>Heteroscleromorpha</taxon>
        <taxon>Tetractinellida</taxon>
        <taxon>Astrophorina</taxon>
        <taxon>Geodiidae</taxon>
        <taxon>Geodia</taxon>
    </lineage>
</organism>
<dbReference type="EMBL" id="CASHTH010000987">
    <property type="protein sequence ID" value="CAI8009729.1"/>
    <property type="molecule type" value="Genomic_DNA"/>
</dbReference>
<reference evidence="5" key="1">
    <citation type="submission" date="2023-03" db="EMBL/GenBank/DDBJ databases">
        <authorList>
            <person name="Steffen K."/>
            <person name="Cardenas P."/>
        </authorList>
    </citation>
    <scope>NUCLEOTIDE SEQUENCE</scope>
</reference>
<dbReference type="AlphaFoldDB" id="A0AA35W730"/>
<dbReference type="SMART" id="SM00560">
    <property type="entry name" value="LamGL"/>
    <property type="match status" value="1"/>
</dbReference>
<dbReference type="Pfam" id="PF07676">
    <property type="entry name" value="PD40"/>
    <property type="match status" value="3"/>
</dbReference>
<evidence type="ECO:0000313" key="5">
    <source>
        <dbReference type="EMBL" id="CAI8009729.1"/>
    </source>
</evidence>
<evidence type="ECO:0000259" key="4">
    <source>
        <dbReference type="SMART" id="SM00560"/>
    </source>
</evidence>
<feature type="domain" description="LamG-like jellyroll fold" evidence="4">
    <location>
        <begin position="59"/>
        <end position="198"/>
    </location>
</feature>
<dbReference type="Pfam" id="PF13385">
    <property type="entry name" value="Laminin_G_3"/>
    <property type="match status" value="1"/>
</dbReference>
<dbReference type="Gene3D" id="2.60.120.200">
    <property type="match status" value="1"/>
</dbReference>
<protein>
    <submittedName>
        <fullName evidence="5">Tol-Pal system protein TolB</fullName>
    </submittedName>
</protein>
<dbReference type="Pfam" id="PF26549">
    <property type="entry name" value="Tricorn_N"/>
    <property type="match status" value="1"/>
</dbReference>
<dbReference type="Gene3D" id="2.120.10.30">
    <property type="entry name" value="TolB, C-terminal domain"/>
    <property type="match status" value="3"/>
</dbReference>
<gene>
    <name evidence="5" type="ORF">GBAR_LOCUS6500</name>
</gene>
<dbReference type="InterPro" id="IPR013320">
    <property type="entry name" value="ConA-like_dom_sf"/>
</dbReference>